<dbReference type="PANTHER" id="PTHR47150:SF7">
    <property type="entry name" value="NUCLEASE"/>
    <property type="match status" value="1"/>
</dbReference>
<comment type="caution">
    <text evidence="1">The sequence shown here is derived from an EMBL/GenBank/DDBJ whole genome shotgun (WGS) entry which is preliminary data.</text>
</comment>
<dbReference type="EMBL" id="JANJYI010000003">
    <property type="protein sequence ID" value="KAK2655038.1"/>
    <property type="molecule type" value="Genomic_DNA"/>
</dbReference>
<dbReference type="PANTHER" id="PTHR47150">
    <property type="entry name" value="OS12G0169200 PROTEIN"/>
    <property type="match status" value="1"/>
</dbReference>
<dbReference type="Proteomes" id="UP001280121">
    <property type="component" value="Unassembled WGS sequence"/>
</dbReference>
<evidence type="ECO:0000313" key="2">
    <source>
        <dbReference type="Proteomes" id="UP001280121"/>
    </source>
</evidence>
<dbReference type="AlphaFoldDB" id="A0AAD9X985"/>
<gene>
    <name evidence="1" type="ORF">Ddye_008090</name>
</gene>
<dbReference type="Pfam" id="PF04827">
    <property type="entry name" value="Plant_tran"/>
    <property type="match status" value="1"/>
</dbReference>
<reference evidence="1" key="1">
    <citation type="journal article" date="2023" name="Plant J.">
        <title>Genome sequences and population genomics provide insights into the demographic history, inbreeding, and mutation load of two 'living fossil' tree species of Dipteronia.</title>
        <authorList>
            <person name="Feng Y."/>
            <person name="Comes H.P."/>
            <person name="Chen J."/>
            <person name="Zhu S."/>
            <person name="Lu R."/>
            <person name="Zhang X."/>
            <person name="Li P."/>
            <person name="Qiu J."/>
            <person name="Olsen K.M."/>
            <person name="Qiu Y."/>
        </authorList>
    </citation>
    <scope>NUCLEOTIDE SEQUENCE</scope>
    <source>
        <strain evidence="1">KIB01</strain>
    </source>
</reference>
<accession>A0AAD9X985</accession>
<proteinExistence type="predicted"/>
<keyword evidence="2" id="KW-1185">Reference proteome</keyword>
<evidence type="ECO:0000313" key="1">
    <source>
        <dbReference type="EMBL" id="KAK2655038.1"/>
    </source>
</evidence>
<sequence length="122" mass="13867">MNFNVGGLSNFSSSSSSFDEEEEQLLADIEAMDAEQETIFAQHAVFRMLAYGCPVDATDKYIKIGESTTIESLKRFYRAVVEKFACEYLRSPNAIDVVKLLRIGKDHDFPRMLSSLDCMHRK</sequence>
<organism evidence="1 2">
    <name type="scientific">Dipteronia dyeriana</name>
    <dbReference type="NCBI Taxonomy" id="168575"/>
    <lineage>
        <taxon>Eukaryota</taxon>
        <taxon>Viridiplantae</taxon>
        <taxon>Streptophyta</taxon>
        <taxon>Embryophyta</taxon>
        <taxon>Tracheophyta</taxon>
        <taxon>Spermatophyta</taxon>
        <taxon>Magnoliopsida</taxon>
        <taxon>eudicotyledons</taxon>
        <taxon>Gunneridae</taxon>
        <taxon>Pentapetalae</taxon>
        <taxon>rosids</taxon>
        <taxon>malvids</taxon>
        <taxon>Sapindales</taxon>
        <taxon>Sapindaceae</taxon>
        <taxon>Hippocastanoideae</taxon>
        <taxon>Acereae</taxon>
        <taxon>Dipteronia</taxon>
    </lineage>
</organism>
<name>A0AAD9X985_9ROSI</name>
<dbReference type="InterPro" id="IPR006912">
    <property type="entry name" value="Harbinger_derived_prot"/>
</dbReference>
<protein>
    <submittedName>
        <fullName evidence="1">Uncharacterized protein</fullName>
    </submittedName>
</protein>